<dbReference type="EMBL" id="JAZGQO010000018">
    <property type="protein sequence ID" value="KAK6167144.1"/>
    <property type="molecule type" value="Genomic_DNA"/>
</dbReference>
<accession>A0AAN8GIG5</accession>
<evidence type="ECO:0000313" key="2">
    <source>
        <dbReference type="Proteomes" id="UP001347796"/>
    </source>
</evidence>
<keyword evidence="2" id="KW-1185">Reference proteome</keyword>
<gene>
    <name evidence="1" type="ORF">SNE40_021241</name>
</gene>
<sequence>MRALKTSGGLTRGSNMTEKQIALWTMSAPVCSQYNQAMQEFTGKMFETSEQHKETMTCRIKRDAYDSSKVFGKFNDYPPLITYPSLRNIISGMEANPQVNVVEFREVGRRIMDKMVGQKVFSYSFKRKDRAVTMASTTSVKVDEDRSIKSIALFQRLLVVSWTGEVSLSGAMEYELCPFPPSLFESKNLMRAPDKPALMQALAKYIQGEDKDNKAILDSIPITDWYVMDGGSLLHRIKWKPESSYGSIIKSYVKLLDKYGRDNTTIVFDGYDSGPTTKYCIQERRHPCKSNKVHFTLDNIYRGKKERISV</sequence>
<dbReference type="Proteomes" id="UP001347796">
    <property type="component" value="Unassembled WGS sequence"/>
</dbReference>
<evidence type="ECO:0000313" key="1">
    <source>
        <dbReference type="EMBL" id="KAK6167144.1"/>
    </source>
</evidence>
<dbReference type="AlphaFoldDB" id="A0AAN8GIG5"/>
<reference evidence="1 2" key="1">
    <citation type="submission" date="2024-01" db="EMBL/GenBank/DDBJ databases">
        <title>The genome of the rayed Mediterranean limpet Patella caerulea (Linnaeus, 1758).</title>
        <authorList>
            <person name="Anh-Thu Weber A."/>
            <person name="Halstead-Nussloch G."/>
        </authorList>
    </citation>
    <scope>NUCLEOTIDE SEQUENCE [LARGE SCALE GENOMIC DNA]</scope>
    <source>
        <strain evidence="1">AATW-2023a</strain>
        <tissue evidence="1">Whole specimen</tissue>
    </source>
</reference>
<name>A0AAN8GIG5_PATCE</name>
<proteinExistence type="predicted"/>
<organism evidence="1 2">
    <name type="scientific">Patella caerulea</name>
    <name type="common">Rayed Mediterranean limpet</name>
    <dbReference type="NCBI Taxonomy" id="87958"/>
    <lineage>
        <taxon>Eukaryota</taxon>
        <taxon>Metazoa</taxon>
        <taxon>Spiralia</taxon>
        <taxon>Lophotrochozoa</taxon>
        <taxon>Mollusca</taxon>
        <taxon>Gastropoda</taxon>
        <taxon>Patellogastropoda</taxon>
        <taxon>Patelloidea</taxon>
        <taxon>Patellidae</taxon>
        <taxon>Patella</taxon>
    </lineage>
</organism>
<comment type="caution">
    <text evidence="1">The sequence shown here is derived from an EMBL/GenBank/DDBJ whole genome shotgun (WGS) entry which is preliminary data.</text>
</comment>
<protein>
    <submittedName>
        <fullName evidence="1">Uncharacterized protein</fullName>
    </submittedName>
</protein>